<evidence type="ECO:0000313" key="5">
    <source>
        <dbReference type="Proteomes" id="UP000547209"/>
    </source>
</evidence>
<protein>
    <submittedName>
        <fullName evidence="4">Extracellular solute-binding protein</fullName>
    </submittedName>
</protein>
<dbReference type="GO" id="GO:0055052">
    <property type="term" value="C:ATP-binding cassette (ABC) transporter complex, substrate-binding subunit-containing"/>
    <property type="evidence" value="ECO:0007669"/>
    <property type="project" value="TreeGrafter"/>
</dbReference>
<accession>A0A7X0VI31</accession>
<dbReference type="InterPro" id="IPR006059">
    <property type="entry name" value="SBP"/>
</dbReference>
<sequence length="385" mass="41549">DLRAVAVMSEAAFKTLEQQNARFALRHPDIHVALTRVDPKDADALLDSRLDDGRAADLALVPNEWVKTLAVAGVLLPADAAFVGEALSDQFDALAAPLKWNGYIWGVPRSMDPYVLVWNRNVLGALHREDGSALARPLRAEEWPALPKLLQDAGLGASWLTLDASDPYAVLSWFGAAAGERADALLSDQGKAWNGQALDAILAMPPEERVGIQKREADSRFWTAFAAGGTLAAVVRYSEAAAAIAGLPKTAADALQIDRAGWEQPYVWASGESFALSARTRHEEAAKTWMAQMASSANQLQNYADSGLLPVFPSLYTAGAGIAPNLANASLQSFPNQAPSATGPEVPNRLRRLAGLWEQWLDGRIGLDEWKLLWPASFAEFKSDD</sequence>
<comment type="similarity">
    <text evidence="1">Belongs to the bacterial solute-binding protein 1 family.</text>
</comment>
<keyword evidence="3" id="KW-0732">Signal</keyword>
<dbReference type="AlphaFoldDB" id="A0A7X0VI31"/>
<keyword evidence="5" id="KW-1185">Reference proteome</keyword>
<dbReference type="PANTHER" id="PTHR30061">
    <property type="entry name" value="MALTOSE-BINDING PERIPLASMIC PROTEIN"/>
    <property type="match status" value="1"/>
</dbReference>
<dbReference type="SUPFAM" id="SSF53850">
    <property type="entry name" value="Periplasmic binding protein-like II"/>
    <property type="match status" value="1"/>
</dbReference>
<evidence type="ECO:0000256" key="3">
    <source>
        <dbReference type="ARBA" id="ARBA00022729"/>
    </source>
</evidence>
<dbReference type="PANTHER" id="PTHR30061:SF50">
    <property type="entry name" value="MALTOSE_MALTODEXTRIN-BINDING PERIPLASMIC PROTEIN"/>
    <property type="match status" value="1"/>
</dbReference>
<reference evidence="4 5" key="1">
    <citation type="submission" date="2020-08" db="EMBL/GenBank/DDBJ databases">
        <title>Cohnella phylogeny.</title>
        <authorList>
            <person name="Dunlap C."/>
        </authorList>
    </citation>
    <scope>NUCLEOTIDE SEQUENCE [LARGE SCALE GENOMIC DNA]</scope>
    <source>
        <strain evidence="4 5">DSM 28246</strain>
    </source>
</reference>
<dbReference type="GO" id="GO:0042956">
    <property type="term" value="P:maltodextrin transmembrane transport"/>
    <property type="evidence" value="ECO:0007669"/>
    <property type="project" value="TreeGrafter"/>
</dbReference>
<dbReference type="Pfam" id="PF13416">
    <property type="entry name" value="SBP_bac_8"/>
    <property type="match status" value="1"/>
</dbReference>
<evidence type="ECO:0000313" key="4">
    <source>
        <dbReference type="EMBL" id="MBB6673239.1"/>
    </source>
</evidence>
<comment type="caution">
    <text evidence="4">The sequence shown here is derived from an EMBL/GenBank/DDBJ whole genome shotgun (WGS) entry which is preliminary data.</text>
</comment>
<dbReference type="Proteomes" id="UP000547209">
    <property type="component" value="Unassembled WGS sequence"/>
</dbReference>
<organism evidence="4 5">
    <name type="scientific">Cohnella nanjingensis</name>
    <dbReference type="NCBI Taxonomy" id="1387779"/>
    <lineage>
        <taxon>Bacteria</taxon>
        <taxon>Bacillati</taxon>
        <taxon>Bacillota</taxon>
        <taxon>Bacilli</taxon>
        <taxon>Bacillales</taxon>
        <taxon>Paenibacillaceae</taxon>
        <taxon>Cohnella</taxon>
    </lineage>
</organism>
<dbReference type="GO" id="GO:1901982">
    <property type="term" value="F:maltose binding"/>
    <property type="evidence" value="ECO:0007669"/>
    <property type="project" value="TreeGrafter"/>
</dbReference>
<dbReference type="EMBL" id="JACJVP010000035">
    <property type="protein sequence ID" value="MBB6673239.1"/>
    <property type="molecule type" value="Genomic_DNA"/>
</dbReference>
<keyword evidence="2" id="KW-0813">Transport</keyword>
<name>A0A7X0VI31_9BACL</name>
<gene>
    <name evidence="4" type="ORF">H7C19_21420</name>
</gene>
<proteinExistence type="inferred from homology"/>
<dbReference type="RefSeq" id="WP_185671099.1">
    <property type="nucleotide sequence ID" value="NZ_JACJVP010000035.1"/>
</dbReference>
<feature type="non-terminal residue" evidence="4">
    <location>
        <position position="1"/>
    </location>
</feature>
<evidence type="ECO:0000256" key="1">
    <source>
        <dbReference type="ARBA" id="ARBA00008520"/>
    </source>
</evidence>
<dbReference type="GO" id="GO:0015768">
    <property type="term" value="P:maltose transport"/>
    <property type="evidence" value="ECO:0007669"/>
    <property type="project" value="TreeGrafter"/>
</dbReference>
<dbReference type="Gene3D" id="3.40.190.10">
    <property type="entry name" value="Periplasmic binding protein-like II"/>
    <property type="match status" value="2"/>
</dbReference>
<evidence type="ECO:0000256" key="2">
    <source>
        <dbReference type="ARBA" id="ARBA00022448"/>
    </source>
</evidence>